<evidence type="ECO:0000313" key="1">
    <source>
        <dbReference type="EMBL" id="CCG43828.1"/>
    </source>
</evidence>
<name>I0JI60_HALH3</name>
<dbReference type="HOGENOM" id="CLU_3356522_0_0_9"/>
<gene>
    <name evidence="1" type="ordered locus">HBHAL_1456</name>
</gene>
<dbReference type="KEGG" id="hhd:HBHAL_1456"/>
<proteinExistence type="predicted"/>
<organism evidence="1 2">
    <name type="scientific">Halobacillus halophilus (strain ATCC 35676 / DSM 2266 / JCM 20832 / KCTC 3685 / LMG 17431 / NBRC 102448 / NCIMB 2269)</name>
    <name type="common">Sporosarcina halophila</name>
    <dbReference type="NCBI Taxonomy" id="866895"/>
    <lineage>
        <taxon>Bacteria</taxon>
        <taxon>Bacillati</taxon>
        <taxon>Bacillota</taxon>
        <taxon>Bacilli</taxon>
        <taxon>Bacillales</taxon>
        <taxon>Bacillaceae</taxon>
        <taxon>Halobacillus</taxon>
    </lineage>
</organism>
<sequence length="36" mass="3995">MDKAIEKTIHQNGGLSFSLSADDQLVYEEESAIKNL</sequence>
<accession>I0JI60</accession>
<keyword evidence="2" id="KW-1185">Reference proteome</keyword>
<dbReference type="STRING" id="866895.HBHAL_1456"/>
<dbReference type="Proteomes" id="UP000007397">
    <property type="component" value="Chromosome"/>
</dbReference>
<protein>
    <submittedName>
        <fullName evidence="1">Uncharacterized protein</fullName>
    </submittedName>
</protein>
<dbReference type="AlphaFoldDB" id="I0JI60"/>
<dbReference type="EMBL" id="HE717023">
    <property type="protein sequence ID" value="CCG43828.1"/>
    <property type="molecule type" value="Genomic_DNA"/>
</dbReference>
<reference evidence="1 2" key="1">
    <citation type="journal article" date="2013" name="Environ. Microbiol.">
        <title>Chloride and organic osmolytes: a hybrid strategy to cope with elevated salinities by the moderately halophilic, chloride-dependent bacterium Halobacillus halophilus.</title>
        <authorList>
            <person name="Saum S.H."/>
            <person name="Pfeiffer F."/>
            <person name="Palm P."/>
            <person name="Rampp M."/>
            <person name="Schuster S.C."/>
            <person name="Muller V."/>
            <person name="Oesterhelt D."/>
        </authorList>
    </citation>
    <scope>NUCLEOTIDE SEQUENCE [LARGE SCALE GENOMIC DNA]</scope>
    <source>
        <strain evidence="2">ATCC 35676 / DSM 2266 / JCM 20832 / KCTC 3685 / LMG 17431 / NBRC 102448 / NCIMB 2269</strain>
    </source>
</reference>
<evidence type="ECO:0000313" key="2">
    <source>
        <dbReference type="Proteomes" id="UP000007397"/>
    </source>
</evidence>